<evidence type="ECO:0000256" key="1">
    <source>
        <dbReference type="SAM" id="MobiDB-lite"/>
    </source>
</evidence>
<reference evidence="3 4" key="1">
    <citation type="submission" date="2018-12" db="EMBL/GenBank/DDBJ databases">
        <authorList>
            <person name="Yu L."/>
        </authorList>
    </citation>
    <scope>NUCLEOTIDE SEQUENCE [LARGE SCALE GENOMIC DNA]</scope>
    <source>
        <strain evidence="3 4">HAW-EB5</strain>
    </source>
</reference>
<keyword evidence="2" id="KW-0732">Signal</keyword>
<sequence length="271" mass="30385">MTRIIQIAVFSFLMISVQFLGASFAHAQISHVSINQQLFGLGDYPKLRVNIVSGHENLDKMQFIVRQSSGDERLMVKPINNFMLLLTGVDDVVDPSAQLIVKEYRVNQWHLVKTLPLFSDEQIAKGISDKTKAKSELKPESKSKTKQKQVEQKAEFKSDVVVSTKKAKPASAVLLAMQTSNDSKVVDLTEDNCVLEYGGNQTLWGIGTQYSQEWEMGTYGAILAIFEANPKAFNKGEISGLRADVILHCPSVSLKEKYRDNRTAKRIYEKL</sequence>
<feature type="region of interest" description="Disordered" evidence="1">
    <location>
        <begin position="129"/>
        <end position="150"/>
    </location>
</feature>
<keyword evidence="4" id="KW-1185">Reference proteome</keyword>
<accession>A0A431W7B1</accession>
<evidence type="ECO:0000313" key="4">
    <source>
        <dbReference type="Proteomes" id="UP000282060"/>
    </source>
</evidence>
<protein>
    <submittedName>
        <fullName evidence="3">Uncharacterized protein</fullName>
    </submittedName>
</protein>
<dbReference type="OrthoDB" id="5298707at2"/>
<evidence type="ECO:0000313" key="3">
    <source>
        <dbReference type="EMBL" id="RTR31254.1"/>
    </source>
</evidence>
<organism evidence="3 4">
    <name type="scientific">Shewanella atlantica</name>
    <dbReference type="NCBI Taxonomy" id="271099"/>
    <lineage>
        <taxon>Bacteria</taxon>
        <taxon>Pseudomonadati</taxon>
        <taxon>Pseudomonadota</taxon>
        <taxon>Gammaproteobacteria</taxon>
        <taxon>Alteromonadales</taxon>
        <taxon>Shewanellaceae</taxon>
        <taxon>Shewanella</taxon>
    </lineage>
</organism>
<evidence type="ECO:0000256" key="2">
    <source>
        <dbReference type="SAM" id="SignalP"/>
    </source>
</evidence>
<feature type="chain" id="PRO_5019245113" evidence="2">
    <location>
        <begin position="28"/>
        <end position="271"/>
    </location>
</feature>
<dbReference type="Proteomes" id="UP000282060">
    <property type="component" value="Unassembled WGS sequence"/>
</dbReference>
<name>A0A431W7B1_9GAMM</name>
<gene>
    <name evidence="3" type="ORF">EKG39_14410</name>
</gene>
<proteinExistence type="predicted"/>
<dbReference type="RefSeq" id="WP_126506453.1">
    <property type="nucleotide sequence ID" value="NZ_RXNV01000006.1"/>
</dbReference>
<dbReference type="EMBL" id="RXNV01000006">
    <property type="protein sequence ID" value="RTR31254.1"/>
    <property type="molecule type" value="Genomic_DNA"/>
</dbReference>
<comment type="caution">
    <text evidence="3">The sequence shown here is derived from an EMBL/GenBank/DDBJ whole genome shotgun (WGS) entry which is preliminary data.</text>
</comment>
<feature type="signal peptide" evidence="2">
    <location>
        <begin position="1"/>
        <end position="27"/>
    </location>
</feature>
<dbReference type="AlphaFoldDB" id="A0A431W7B1"/>